<gene>
    <name evidence="6" type="ORF">QO015_002212</name>
</gene>
<feature type="domain" description="Periplasmic binding protein" evidence="5">
    <location>
        <begin position="64"/>
        <end position="311"/>
    </location>
</feature>
<evidence type="ECO:0000313" key="6">
    <source>
        <dbReference type="EMBL" id="MDQ0516599.1"/>
    </source>
</evidence>
<keyword evidence="3 4" id="KW-0732">Signal</keyword>
<feature type="signal peptide" evidence="4">
    <location>
        <begin position="1"/>
        <end position="24"/>
    </location>
</feature>
<dbReference type="EMBL" id="JAUSWJ010000001">
    <property type="protein sequence ID" value="MDQ0516599.1"/>
    <property type="molecule type" value="Genomic_DNA"/>
</dbReference>
<dbReference type="Pfam" id="PF13407">
    <property type="entry name" value="Peripla_BP_4"/>
    <property type="match status" value="1"/>
</dbReference>
<dbReference type="PANTHER" id="PTHR46847:SF1">
    <property type="entry name" value="D-ALLOSE-BINDING PERIPLASMIC PROTEIN-RELATED"/>
    <property type="match status" value="1"/>
</dbReference>
<evidence type="ECO:0000256" key="4">
    <source>
        <dbReference type="SAM" id="SignalP"/>
    </source>
</evidence>
<sequence>MTLKHLLVAGTMLAGLALAAPALADDVTKGPHGETATPGESITLTPEQIEKVKAGKFTAGLAWHTTSDWSNAVDQGAKDDFAKLGIEVVATTDAGFDAAKQKNDIETILAKKPSVIISLPVDPETAPEVYKPALDAGAKLVFIDNTPKGFEYGKDYVTISTADLVQMGAKAGEALGTALGGKGTVGYIFHDADFYVTNQRDQSFKKTIETKFPDMKIVAEQGLADPTRAEEIAQAFVTKNPGLDAIYVTWAEPAEFVLAALRNAGNTHTKIVTLDLSEPLALDMVKGGNVVAISADEAYSIGTTAANAAALGLIGDKVPPFLAAGAIAITKDNVKEGWNASLHRDPPASLGVN</sequence>
<dbReference type="InterPro" id="IPR028082">
    <property type="entry name" value="Peripla_BP_I"/>
</dbReference>
<evidence type="ECO:0000256" key="1">
    <source>
        <dbReference type="ARBA" id="ARBA00004196"/>
    </source>
</evidence>
<reference evidence="6 7" key="1">
    <citation type="submission" date="2023-07" db="EMBL/GenBank/DDBJ databases">
        <title>Genomic Encyclopedia of Type Strains, Phase IV (KMG-IV): sequencing the most valuable type-strain genomes for metagenomic binning, comparative biology and taxonomic classification.</title>
        <authorList>
            <person name="Goeker M."/>
        </authorList>
    </citation>
    <scope>NUCLEOTIDE SEQUENCE [LARGE SCALE GENOMIC DNA]</scope>
    <source>
        <strain evidence="6 7">B1-1</strain>
    </source>
</reference>
<dbReference type="Proteomes" id="UP001223743">
    <property type="component" value="Unassembled WGS sequence"/>
</dbReference>
<dbReference type="RefSeq" id="WP_266279402.1">
    <property type="nucleotide sequence ID" value="NZ_JAPKNF010000001.1"/>
</dbReference>
<dbReference type="InterPro" id="IPR025997">
    <property type="entry name" value="SBP_2_dom"/>
</dbReference>
<name>A0ABU0M6K6_9HYPH</name>
<keyword evidence="7" id="KW-1185">Reference proteome</keyword>
<comment type="subcellular location">
    <subcellularLocation>
        <location evidence="1">Cell envelope</location>
    </subcellularLocation>
</comment>
<dbReference type="SUPFAM" id="SSF53822">
    <property type="entry name" value="Periplasmic binding protein-like I"/>
    <property type="match status" value="1"/>
</dbReference>
<accession>A0ABU0M6K6</accession>
<dbReference type="Gene3D" id="3.40.50.2300">
    <property type="match status" value="2"/>
</dbReference>
<evidence type="ECO:0000259" key="5">
    <source>
        <dbReference type="Pfam" id="PF13407"/>
    </source>
</evidence>
<protein>
    <submittedName>
        <fullName evidence="6">Ribose transport system substrate-binding protein</fullName>
    </submittedName>
</protein>
<comment type="caution">
    <text evidence="6">The sequence shown here is derived from an EMBL/GenBank/DDBJ whole genome shotgun (WGS) entry which is preliminary data.</text>
</comment>
<comment type="similarity">
    <text evidence="2">Belongs to the bacterial solute-binding protein 2 family.</text>
</comment>
<proteinExistence type="inferred from homology"/>
<dbReference type="PANTHER" id="PTHR46847">
    <property type="entry name" value="D-ALLOSE-BINDING PERIPLASMIC PROTEIN-RELATED"/>
    <property type="match status" value="1"/>
</dbReference>
<feature type="chain" id="PRO_5045255294" evidence="4">
    <location>
        <begin position="25"/>
        <end position="353"/>
    </location>
</feature>
<evidence type="ECO:0000256" key="3">
    <source>
        <dbReference type="ARBA" id="ARBA00022729"/>
    </source>
</evidence>
<evidence type="ECO:0000256" key="2">
    <source>
        <dbReference type="ARBA" id="ARBA00007639"/>
    </source>
</evidence>
<organism evidence="6 7">
    <name type="scientific">Kaistia geumhonensis</name>
    <dbReference type="NCBI Taxonomy" id="410839"/>
    <lineage>
        <taxon>Bacteria</taxon>
        <taxon>Pseudomonadati</taxon>
        <taxon>Pseudomonadota</taxon>
        <taxon>Alphaproteobacteria</taxon>
        <taxon>Hyphomicrobiales</taxon>
        <taxon>Kaistiaceae</taxon>
        <taxon>Kaistia</taxon>
    </lineage>
</organism>
<evidence type="ECO:0000313" key="7">
    <source>
        <dbReference type="Proteomes" id="UP001223743"/>
    </source>
</evidence>
<dbReference type="CDD" id="cd06316">
    <property type="entry name" value="PBP1_ABC_sugar_binding-like"/>
    <property type="match status" value="1"/>
</dbReference>